<proteinExistence type="predicted"/>
<name>A0A9P4KB09_9PLEO</name>
<evidence type="ECO:0000313" key="1">
    <source>
        <dbReference type="EMBL" id="KAF2265175.1"/>
    </source>
</evidence>
<dbReference type="AlphaFoldDB" id="A0A9P4KB09"/>
<dbReference type="Proteomes" id="UP000800093">
    <property type="component" value="Unassembled WGS sequence"/>
</dbReference>
<keyword evidence="2" id="KW-1185">Reference proteome</keyword>
<comment type="caution">
    <text evidence="1">The sequence shown here is derived from an EMBL/GenBank/DDBJ whole genome shotgun (WGS) entry which is preliminary data.</text>
</comment>
<dbReference type="EMBL" id="ML986610">
    <property type="protein sequence ID" value="KAF2265175.1"/>
    <property type="molecule type" value="Genomic_DNA"/>
</dbReference>
<protein>
    <submittedName>
        <fullName evidence="1">Uncharacterized protein</fullName>
    </submittedName>
</protein>
<gene>
    <name evidence="1" type="ORF">CC78DRAFT_579579</name>
</gene>
<sequence>MDRGRSRDEPEPGPNAMWRSNRIQAGSLLDLITGNFHGGRLCRLAELHAKFLEQNNTSSPASPQDAACPLELDSIPAIGFGLKPSKFKTFPCTKLSIQRQLLQAWNHHFYQTALPSERRSTLDWIIRPSDKLGPYDVHHRSVVIRRRPLVGAGDRFFSYL</sequence>
<organism evidence="1 2">
    <name type="scientific">Lojkania enalia</name>
    <dbReference type="NCBI Taxonomy" id="147567"/>
    <lineage>
        <taxon>Eukaryota</taxon>
        <taxon>Fungi</taxon>
        <taxon>Dikarya</taxon>
        <taxon>Ascomycota</taxon>
        <taxon>Pezizomycotina</taxon>
        <taxon>Dothideomycetes</taxon>
        <taxon>Pleosporomycetidae</taxon>
        <taxon>Pleosporales</taxon>
        <taxon>Pleosporales incertae sedis</taxon>
        <taxon>Lojkania</taxon>
    </lineage>
</organism>
<accession>A0A9P4KB09</accession>
<evidence type="ECO:0000313" key="2">
    <source>
        <dbReference type="Proteomes" id="UP000800093"/>
    </source>
</evidence>
<reference evidence="2" key="1">
    <citation type="journal article" date="2020" name="Stud. Mycol.">
        <title>101 Dothideomycetes genomes: A test case for predicting lifestyles and emergence of pathogens.</title>
        <authorList>
            <person name="Haridas S."/>
            <person name="Albert R."/>
            <person name="Binder M."/>
            <person name="Bloem J."/>
            <person name="LaButti K."/>
            <person name="Salamov A."/>
            <person name="Andreopoulos B."/>
            <person name="Baker S."/>
            <person name="Barry K."/>
            <person name="Bills G."/>
            <person name="Bluhm B."/>
            <person name="Cannon C."/>
            <person name="Castanera R."/>
            <person name="Culley D."/>
            <person name="Daum C."/>
            <person name="Ezra D."/>
            <person name="Gonzalez J."/>
            <person name="Henrissat B."/>
            <person name="Kuo A."/>
            <person name="Liang C."/>
            <person name="Lipzen A."/>
            <person name="Lutzoni F."/>
            <person name="Magnuson J."/>
            <person name="Mondo S."/>
            <person name="Nolan M."/>
            <person name="Ohm R."/>
            <person name="Pangilinan J."/>
            <person name="Park H.-J."/>
            <person name="Ramirez L."/>
            <person name="Alfaro M."/>
            <person name="Sun H."/>
            <person name="Tritt A."/>
            <person name="Yoshinaga Y."/>
            <person name="Zwiers L.-H."/>
            <person name="Turgeon B."/>
            <person name="Goodwin S."/>
            <person name="Spatafora J."/>
            <person name="Crous P."/>
            <person name="Grigoriev I."/>
        </authorList>
    </citation>
    <scope>NUCLEOTIDE SEQUENCE [LARGE SCALE GENOMIC DNA]</scope>
    <source>
        <strain evidence="2">CBS 304.66</strain>
    </source>
</reference>